<keyword evidence="7" id="KW-0963">Cytoplasm</keyword>
<comment type="similarity">
    <text evidence="1 7">Belongs to the MurCDEF family. MurE subfamily.</text>
</comment>
<dbReference type="GO" id="GO:0016881">
    <property type="term" value="F:acid-amino acid ligase activity"/>
    <property type="evidence" value="ECO:0007669"/>
    <property type="project" value="UniProtKB-UniRule"/>
</dbReference>
<dbReference type="GO" id="GO:0071555">
    <property type="term" value="P:cell wall organization"/>
    <property type="evidence" value="ECO:0007669"/>
    <property type="project" value="UniProtKB-KW"/>
</dbReference>
<dbReference type="GO" id="GO:0000287">
    <property type="term" value="F:magnesium ion binding"/>
    <property type="evidence" value="ECO:0007669"/>
    <property type="project" value="UniProtKB-UniRule"/>
</dbReference>
<feature type="binding site" evidence="7">
    <location>
        <position position="44"/>
    </location>
    <ligand>
        <name>UDP-N-acetyl-alpha-D-muramoyl-L-alanyl-D-glutamate</name>
        <dbReference type="ChEBI" id="CHEBI:83900"/>
    </ligand>
</feature>
<dbReference type="GO" id="GO:0009252">
    <property type="term" value="P:peptidoglycan biosynthetic process"/>
    <property type="evidence" value="ECO:0007669"/>
    <property type="project" value="UniProtKB-UniRule"/>
</dbReference>
<feature type="binding site" evidence="7">
    <location>
        <position position="42"/>
    </location>
    <ligand>
        <name>UDP-N-acetyl-alpha-D-muramoyl-L-alanyl-D-glutamate</name>
        <dbReference type="ChEBI" id="CHEBI:83900"/>
    </ligand>
</feature>
<dbReference type="Pfam" id="PF08245">
    <property type="entry name" value="Mur_ligase_M"/>
    <property type="match status" value="1"/>
</dbReference>
<evidence type="ECO:0000256" key="8">
    <source>
        <dbReference type="RuleBase" id="RU004135"/>
    </source>
</evidence>
<dbReference type="Gene3D" id="3.90.190.20">
    <property type="entry name" value="Mur ligase, C-terminal domain"/>
    <property type="match status" value="1"/>
</dbReference>
<comment type="caution">
    <text evidence="7">Lacks conserved residue(s) required for the propagation of feature annotation.</text>
</comment>
<dbReference type="SUPFAM" id="SSF63418">
    <property type="entry name" value="MurE/MurF N-terminal domain"/>
    <property type="match status" value="1"/>
</dbReference>
<feature type="binding site" evidence="7">
    <location>
        <position position="214"/>
    </location>
    <ligand>
        <name>UDP-N-acetyl-alpha-D-muramoyl-L-alanyl-D-glutamate</name>
        <dbReference type="ChEBI" id="CHEBI:83900"/>
    </ligand>
</feature>
<gene>
    <name evidence="7" type="primary">murE</name>
    <name evidence="12" type="ORF">RM544_11940</name>
</gene>
<accession>A0AAW8R5B1</accession>
<evidence type="ECO:0000256" key="7">
    <source>
        <dbReference type="HAMAP-Rule" id="MF_00208"/>
    </source>
</evidence>
<reference evidence="12 13" key="1">
    <citation type="submission" date="2023-09" db="EMBL/GenBank/DDBJ databases">
        <authorList>
            <person name="Rey-Velasco X."/>
        </authorList>
    </citation>
    <scope>NUCLEOTIDE SEQUENCE [LARGE SCALE GENOMIC DNA]</scope>
    <source>
        <strain evidence="12 13">W409</strain>
    </source>
</reference>
<dbReference type="AlphaFoldDB" id="A0AAW8R5B1"/>
<dbReference type="GO" id="GO:0008360">
    <property type="term" value="P:regulation of cell shape"/>
    <property type="evidence" value="ECO:0007669"/>
    <property type="project" value="UniProtKB-KW"/>
</dbReference>
<keyword evidence="6 7" id="KW-0961">Cell wall biogenesis/degradation</keyword>
<keyword evidence="5 7" id="KW-0131">Cell cycle</keyword>
<comment type="pathway">
    <text evidence="7 8">Cell wall biogenesis; peptidoglycan biosynthesis.</text>
</comment>
<dbReference type="PANTHER" id="PTHR23135:SF4">
    <property type="entry name" value="UDP-N-ACETYLMURAMOYL-L-ALANYL-D-GLUTAMATE--2,6-DIAMINOPIMELATE LIGASE MURE HOMOLOG, CHLOROPLASTIC"/>
    <property type="match status" value="1"/>
</dbReference>
<evidence type="ECO:0000256" key="3">
    <source>
        <dbReference type="ARBA" id="ARBA00022960"/>
    </source>
</evidence>
<feature type="modified residue" description="N6-carboxylysine" evidence="7">
    <location>
        <position position="248"/>
    </location>
</feature>
<dbReference type="InterPro" id="IPR000713">
    <property type="entry name" value="Mur_ligase_N"/>
</dbReference>
<dbReference type="SUPFAM" id="SSF53623">
    <property type="entry name" value="MurD-like peptide ligases, catalytic domain"/>
    <property type="match status" value="1"/>
</dbReference>
<dbReference type="Proteomes" id="UP001249020">
    <property type="component" value="Unassembled WGS sequence"/>
</dbReference>
<feature type="binding site" evidence="7">
    <location>
        <position position="216"/>
    </location>
    <ligand>
        <name>UDP-N-acetyl-alpha-D-muramoyl-L-alanyl-D-glutamate</name>
        <dbReference type="ChEBI" id="CHEBI:83900"/>
    </ligand>
</feature>
<dbReference type="InterPro" id="IPR036615">
    <property type="entry name" value="Mur_ligase_C_dom_sf"/>
</dbReference>
<comment type="PTM">
    <text evidence="7">Carboxylation is probably crucial for Mg(2+) binding and, consequently, for the gamma-phosphate positioning of ATP.</text>
</comment>
<keyword evidence="13" id="KW-1185">Reference proteome</keyword>
<feature type="domain" description="Mur ligase N-terminal catalytic" evidence="9">
    <location>
        <begin position="36"/>
        <end position="84"/>
    </location>
</feature>
<protein>
    <recommendedName>
        <fullName evidence="7">UDP-N-acetylmuramyl-tripeptide synthetase</fullName>
        <ecNumber evidence="7">6.3.2.-</ecNumber>
    </recommendedName>
    <alternativeName>
        <fullName evidence="7">UDP-MurNAc-tripeptide synthetase</fullName>
    </alternativeName>
</protein>
<dbReference type="InterPro" id="IPR036565">
    <property type="entry name" value="Mur-like_cat_sf"/>
</dbReference>
<dbReference type="Gene3D" id="3.40.1390.10">
    <property type="entry name" value="MurE/MurF, N-terminal domain"/>
    <property type="match status" value="1"/>
</dbReference>
<keyword evidence="3 7" id="KW-0133">Cell shape</keyword>
<keyword evidence="2 7" id="KW-0132">Cell division</keyword>
<keyword evidence="4 7" id="KW-0573">Peptidoglycan synthesis</keyword>
<comment type="function">
    <text evidence="7">Catalyzes the addition of an amino acid to the nucleotide precursor UDP-N-acetylmuramoyl-L-alanyl-D-glutamate (UMAG) in the biosynthesis of bacterial cell-wall peptidoglycan.</text>
</comment>
<dbReference type="InterPro" id="IPR005761">
    <property type="entry name" value="UDP-N-AcMur-Glu-dNH2Pim_ligase"/>
</dbReference>
<evidence type="ECO:0000256" key="6">
    <source>
        <dbReference type="ARBA" id="ARBA00023316"/>
    </source>
</evidence>
<dbReference type="EC" id="6.3.2.-" evidence="7"/>
<comment type="cofactor">
    <cofactor evidence="7">
        <name>Mg(2+)</name>
        <dbReference type="ChEBI" id="CHEBI:18420"/>
    </cofactor>
</comment>
<evidence type="ECO:0000313" key="13">
    <source>
        <dbReference type="Proteomes" id="UP001249020"/>
    </source>
</evidence>
<feature type="domain" description="Mur ligase C-terminal" evidence="10">
    <location>
        <begin position="376"/>
        <end position="502"/>
    </location>
</feature>
<dbReference type="InterPro" id="IPR004101">
    <property type="entry name" value="Mur_ligase_C"/>
</dbReference>
<feature type="binding site" evidence="7">
    <location>
        <position position="180"/>
    </location>
    <ligand>
        <name>UDP-N-acetyl-alpha-D-muramoyl-L-alanyl-D-glutamate</name>
        <dbReference type="ChEBI" id="CHEBI:83900"/>
    </ligand>
</feature>
<keyword evidence="7" id="KW-0067">ATP-binding</keyword>
<feature type="domain" description="Mur ligase central" evidence="11">
    <location>
        <begin position="129"/>
        <end position="353"/>
    </location>
</feature>
<dbReference type="SUPFAM" id="SSF53244">
    <property type="entry name" value="MurD-like peptide ligases, peptide-binding domain"/>
    <property type="match status" value="1"/>
</dbReference>
<evidence type="ECO:0000259" key="11">
    <source>
        <dbReference type="Pfam" id="PF08245"/>
    </source>
</evidence>
<dbReference type="HAMAP" id="MF_00208">
    <property type="entry name" value="MurE"/>
    <property type="match status" value="1"/>
</dbReference>
<proteinExistence type="inferred from homology"/>
<feature type="binding site" evidence="7">
    <location>
        <begin position="181"/>
        <end position="182"/>
    </location>
    <ligand>
        <name>UDP-N-acetyl-alpha-D-muramoyl-L-alanyl-D-glutamate</name>
        <dbReference type="ChEBI" id="CHEBI:83900"/>
    </ligand>
</feature>
<dbReference type="InterPro" id="IPR035911">
    <property type="entry name" value="MurE/MurF_N"/>
</dbReference>
<dbReference type="Pfam" id="PF02875">
    <property type="entry name" value="Mur_ligase_C"/>
    <property type="match status" value="1"/>
</dbReference>
<dbReference type="NCBIfam" id="NF001126">
    <property type="entry name" value="PRK00139.1-4"/>
    <property type="match status" value="1"/>
</dbReference>
<dbReference type="RefSeq" id="WP_311362018.1">
    <property type="nucleotide sequence ID" value="NZ_JAVRIE010000004.1"/>
</dbReference>
<dbReference type="NCBIfam" id="TIGR01085">
    <property type="entry name" value="murE"/>
    <property type="match status" value="1"/>
</dbReference>
<evidence type="ECO:0000259" key="10">
    <source>
        <dbReference type="Pfam" id="PF02875"/>
    </source>
</evidence>
<organism evidence="12 13">
    <name type="scientific">Brumicola blandensis</name>
    <dbReference type="NCBI Taxonomy" id="3075611"/>
    <lineage>
        <taxon>Bacteria</taxon>
        <taxon>Pseudomonadati</taxon>
        <taxon>Pseudomonadota</taxon>
        <taxon>Gammaproteobacteria</taxon>
        <taxon>Alteromonadales</taxon>
        <taxon>Alteromonadaceae</taxon>
        <taxon>Brumicola</taxon>
    </lineage>
</organism>
<evidence type="ECO:0000256" key="4">
    <source>
        <dbReference type="ARBA" id="ARBA00022984"/>
    </source>
</evidence>
<dbReference type="EMBL" id="JAVRIE010000004">
    <property type="protein sequence ID" value="MDT0583253.1"/>
    <property type="molecule type" value="Genomic_DNA"/>
</dbReference>
<evidence type="ECO:0000256" key="1">
    <source>
        <dbReference type="ARBA" id="ARBA00005898"/>
    </source>
</evidence>
<dbReference type="GO" id="GO:0005524">
    <property type="term" value="F:ATP binding"/>
    <property type="evidence" value="ECO:0007669"/>
    <property type="project" value="UniProtKB-UniRule"/>
</dbReference>
<evidence type="ECO:0000256" key="2">
    <source>
        <dbReference type="ARBA" id="ARBA00022618"/>
    </source>
</evidence>
<keyword evidence="7" id="KW-0547">Nucleotide-binding</keyword>
<comment type="caution">
    <text evidence="12">The sequence shown here is derived from an EMBL/GenBank/DDBJ whole genome shotgun (WGS) entry which is preliminary data.</text>
</comment>
<dbReference type="PANTHER" id="PTHR23135">
    <property type="entry name" value="MUR LIGASE FAMILY MEMBER"/>
    <property type="match status" value="1"/>
</dbReference>
<feature type="binding site" evidence="7">
    <location>
        <begin position="131"/>
        <end position="137"/>
    </location>
    <ligand>
        <name>ATP</name>
        <dbReference type="ChEBI" id="CHEBI:30616"/>
    </ligand>
</feature>
<dbReference type="GO" id="GO:0005737">
    <property type="term" value="C:cytoplasm"/>
    <property type="evidence" value="ECO:0007669"/>
    <property type="project" value="UniProtKB-SubCell"/>
</dbReference>
<comment type="subcellular location">
    <subcellularLocation>
        <location evidence="7 8">Cytoplasm</location>
    </subcellularLocation>
</comment>
<evidence type="ECO:0000259" key="9">
    <source>
        <dbReference type="Pfam" id="PF01225"/>
    </source>
</evidence>
<feature type="binding site" evidence="7">
    <location>
        <position position="208"/>
    </location>
    <ligand>
        <name>UDP-N-acetyl-alpha-D-muramoyl-L-alanyl-D-glutamate</name>
        <dbReference type="ChEBI" id="CHEBI:83900"/>
    </ligand>
</feature>
<evidence type="ECO:0000256" key="5">
    <source>
        <dbReference type="ARBA" id="ARBA00023306"/>
    </source>
</evidence>
<dbReference type="GO" id="GO:0051301">
    <property type="term" value="P:cell division"/>
    <property type="evidence" value="ECO:0007669"/>
    <property type="project" value="UniProtKB-KW"/>
</dbReference>
<name>A0AAW8R5B1_9ALTE</name>
<dbReference type="Gene3D" id="3.40.1190.10">
    <property type="entry name" value="Mur-like, catalytic domain"/>
    <property type="match status" value="1"/>
</dbReference>
<evidence type="ECO:0000313" key="12">
    <source>
        <dbReference type="EMBL" id="MDT0583253.1"/>
    </source>
</evidence>
<dbReference type="InterPro" id="IPR013221">
    <property type="entry name" value="Mur_ligase_cen"/>
</dbReference>
<sequence length="531" mass="58853">MTFNNPLTTRPIAEVLAIFDIAADDQHNDLKLADLHISNIVLDSREVNEHSLFIAQAGTQEDGRKYIRDAVERGAKLVLANTDKTEMHGEIDAMGEALIIHFFELPRQSGFICSAFHRHVSSKLQTIAVTGTNGKTSVTHLCAQLSAACEEAAGTIGTMGVSLYTKESQHTGRKLAETINTTPDVASLHHFTHLVKHHGGQRICIEASSHGLDQNRLSGFKVDTAVFTNLTQDHLDYHETLEAYAKAKRKLLKQESLRCVVLNADDNESQQWAAELPEHLSVCLCSIKASDKASLFAEFSSHPHHYKYCIAKTLRFTPNGCAFEIESSWGEASISLPLIGMFNIANLLSALTALLMQGLNFEQLVSAIAHLRGIPGRMEVFESRKHANIIVDYAHTPDALQQALMAARQHALGNLTVIFGCGGDRDNSKREQMGRIAEKWADEIVLTQDNSRSESPENIVADIMQGMQGKSNLKIELDRKTAIREAFLNSQNDALVLVAGKGHEEYLELNSVREYYNEREYVNQLTLELKG</sequence>
<dbReference type="Pfam" id="PF01225">
    <property type="entry name" value="Mur_ligase"/>
    <property type="match status" value="1"/>
</dbReference>
<keyword evidence="7" id="KW-0460">Magnesium</keyword>
<keyword evidence="7 12" id="KW-0436">Ligase</keyword>